<keyword evidence="9" id="KW-0460">Magnesium</keyword>
<dbReference type="PANTHER" id="PTHR33540:SF2">
    <property type="entry name" value="TRNA THREONYLCARBAMOYLADENOSINE BIOSYNTHESIS PROTEIN TSAE"/>
    <property type="match status" value="1"/>
</dbReference>
<evidence type="ECO:0000256" key="9">
    <source>
        <dbReference type="ARBA" id="ARBA00022842"/>
    </source>
</evidence>
<keyword evidence="12" id="KW-1185">Reference proteome</keyword>
<keyword evidence="7" id="KW-0547">Nucleotide-binding</keyword>
<evidence type="ECO:0000256" key="10">
    <source>
        <dbReference type="ARBA" id="ARBA00032441"/>
    </source>
</evidence>
<proteinExistence type="inferred from homology"/>
<evidence type="ECO:0000256" key="8">
    <source>
        <dbReference type="ARBA" id="ARBA00022840"/>
    </source>
</evidence>
<comment type="similarity">
    <text evidence="2">Belongs to the TsaE family.</text>
</comment>
<dbReference type="GO" id="GO:0005524">
    <property type="term" value="F:ATP binding"/>
    <property type="evidence" value="ECO:0007669"/>
    <property type="project" value="UniProtKB-KW"/>
</dbReference>
<evidence type="ECO:0000256" key="6">
    <source>
        <dbReference type="ARBA" id="ARBA00022723"/>
    </source>
</evidence>
<evidence type="ECO:0000256" key="4">
    <source>
        <dbReference type="ARBA" id="ARBA00022490"/>
    </source>
</evidence>
<evidence type="ECO:0000313" key="11">
    <source>
        <dbReference type="EMBL" id="SJZ53835.1"/>
    </source>
</evidence>
<dbReference type="GO" id="GO:0005737">
    <property type="term" value="C:cytoplasm"/>
    <property type="evidence" value="ECO:0007669"/>
    <property type="project" value="UniProtKB-SubCell"/>
</dbReference>
<dbReference type="GO" id="GO:0002949">
    <property type="term" value="P:tRNA threonylcarbamoyladenosine modification"/>
    <property type="evidence" value="ECO:0007669"/>
    <property type="project" value="InterPro"/>
</dbReference>
<dbReference type="InterPro" id="IPR003442">
    <property type="entry name" value="T6A_TsaE"/>
</dbReference>
<dbReference type="Pfam" id="PF02367">
    <property type="entry name" value="TsaE"/>
    <property type="match status" value="1"/>
</dbReference>
<dbReference type="STRING" id="290054.SAMN02745114_00879"/>
<dbReference type="InterPro" id="IPR027417">
    <property type="entry name" value="P-loop_NTPase"/>
</dbReference>
<dbReference type="PANTHER" id="PTHR33540">
    <property type="entry name" value="TRNA THREONYLCARBAMOYLADENOSINE BIOSYNTHESIS PROTEIN TSAE"/>
    <property type="match status" value="1"/>
</dbReference>
<organism evidence="11 12">
    <name type="scientific">Eubacterium coprostanoligenes</name>
    <dbReference type="NCBI Taxonomy" id="290054"/>
    <lineage>
        <taxon>Bacteria</taxon>
        <taxon>Bacillati</taxon>
        <taxon>Bacillota</taxon>
        <taxon>Clostridia</taxon>
        <taxon>Eubacteriales</taxon>
        <taxon>Eubacteriaceae</taxon>
        <taxon>Eubacterium</taxon>
    </lineage>
</organism>
<dbReference type="OrthoDB" id="9815896at2"/>
<dbReference type="GO" id="GO:0046872">
    <property type="term" value="F:metal ion binding"/>
    <property type="evidence" value="ECO:0007669"/>
    <property type="project" value="UniProtKB-KW"/>
</dbReference>
<comment type="subcellular location">
    <subcellularLocation>
        <location evidence="1">Cytoplasm</location>
    </subcellularLocation>
</comment>
<evidence type="ECO:0000256" key="2">
    <source>
        <dbReference type="ARBA" id="ARBA00007599"/>
    </source>
</evidence>
<keyword evidence="8" id="KW-0067">ATP-binding</keyword>
<evidence type="ECO:0000313" key="12">
    <source>
        <dbReference type="Proteomes" id="UP000190657"/>
    </source>
</evidence>
<evidence type="ECO:0000256" key="3">
    <source>
        <dbReference type="ARBA" id="ARBA00019010"/>
    </source>
</evidence>
<reference evidence="12" key="1">
    <citation type="submission" date="2017-02" db="EMBL/GenBank/DDBJ databases">
        <authorList>
            <person name="Varghese N."/>
            <person name="Submissions S."/>
        </authorList>
    </citation>
    <scope>NUCLEOTIDE SEQUENCE [LARGE SCALE GENOMIC DNA]</scope>
    <source>
        <strain evidence="12">ATCC 51222</strain>
    </source>
</reference>
<evidence type="ECO:0000256" key="5">
    <source>
        <dbReference type="ARBA" id="ARBA00022694"/>
    </source>
</evidence>
<keyword evidence="6" id="KW-0479">Metal-binding</keyword>
<gene>
    <name evidence="11" type="ORF">SAMN02745114_00879</name>
</gene>
<dbReference type="RefSeq" id="WP_078768371.1">
    <property type="nucleotide sequence ID" value="NZ_FUWW01000008.1"/>
</dbReference>
<keyword evidence="4" id="KW-0963">Cytoplasm</keyword>
<dbReference type="SUPFAM" id="SSF52540">
    <property type="entry name" value="P-loop containing nucleoside triphosphate hydrolases"/>
    <property type="match status" value="1"/>
</dbReference>
<protein>
    <recommendedName>
        <fullName evidence="3">tRNA threonylcarbamoyladenosine biosynthesis protein TsaE</fullName>
    </recommendedName>
    <alternativeName>
        <fullName evidence="10">t(6)A37 threonylcarbamoyladenosine biosynthesis protein TsaE</fullName>
    </alternativeName>
</protein>
<evidence type="ECO:0000256" key="1">
    <source>
        <dbReference type="ARBA" id="ARBA00004496"/>
    </source>
</evidence>
<sequence>MKEVITYSYEETLAMASDYAKTLPKGSVIGFVGGLGMGKTAFTTGFVKGLGINADVSSPTFAICNDYIGEKARVYHFDMYRVESWDDLYSTGFFDYLETDAYILAEWSENVFGALPDDAVIIEIEKIYENTRKFIFKSKSDYIED</sequence>
<keyword evidence="5" id="KW-0819">tRNA processing</keyword>
<dbReference type="Proteomes" id="UP000190657">
    <property type="component" value="Unassembled WGS sequence"/>
</dbReference>
<dbReference type="EMBL" id="FUWW01000008">
    <property type="protein sequence ID" value="SJZ53835.1"/>
    <property type="molecule type" value="Genomic_DNA"/>
</dbReference>
<dbReference type="Gene3D" id="3.40.50.300">
    <property type="entry name" value="P-loop containing nucleotide triphosphate hydrolases"/>
    <property type="match status" value="1"/>
</dbReference>
<evidence type="ECO:0000256" key="7">
    <source>
        <dbReference type="ARBA" id="ARBA00022741"/>
    </source>
</evidence>
<dbReference type="NCBIfam" id="TIGR00150">
    <property type="entry name" value="T6A_YjeE"/>
    <property type="match status" value="1"/>
</dbReference>
<accession>A0A1T4LGJ4</accession>
<dbReference type="AlphaFoldDB" id="A0A1T4LGJ4"/>
<name>A0A1T4LGJ4_9FIRM</name>